<evidence type="ECO:0000313" key="8">
    <source>
        <dbReference type="Proteomes" id="UP000279959"/>
    </source>
</evidence>
<organism evidence="7 8">
    <name type="scientific">Sphingobium amiense</name>
    <dbReference type="NCBI Taxonomy" id="135719"/>
    <lineage>
        <taxon>Bacteria</taxon>
        <taxon>Pseudomonadati</taxon>
        <taxon>Pseudomonadota</taxon>
        <taxon>Alphaproteobacteria</taxon>
        <taxon>Sphingomonadales</taxon>
        <taxon>Sphingomonadaceae</taxon>
        <taxon>Sphingobium</taxon>
    </lineage>
</organism>
<evidence type="ECO:0000256" key="4">
    <source>
        <dbReference type="ARBA" id="ARBA00023163"/>
    </source>
</evidence>
<dbReference type="InterPro" id="IPR013249">
    <property type="entry name" value="RNA_pol_sigma70_r4_t2"/>
</dbReference>
<dbReference type="GO" id="GO:0003677">
    <property type="term" value="F:DNA binding"/>
    <property type="evidence" value="ECO:0007669"/>
    <property type="project" value="InterPro"/>
</dbReference>
<keyword evidence="3" id="KW-0731">Sigma factor</keyword>
<dbReference type="EMBL" id="AP018664">
    <property type="protein sequence ID" value="BBD97951.1"/>
    <property type="molecule type" value="Genomic_DNA"/>
</dbReference>
<keyword evidence="4" id="KW-0804">Transcription</keyword>
<dbReference type="InterPro" id="IPR013324">
    <property type="entry name" value="RNA_pol_sigma_r3/r4-like"/>
</dbReference>
<reference evidence="7 8" key="1">
    <citation type="submission" date="2018-05" db="EMBL/GenBank/DDBJ databases">
        <title>Complete Genome Sequence of the Nonylphenol-Degrading Bacterium Sphingobium amiense DSM 16289T.</title>
        <authorList>
            <person name="Ootsuka M."/>
            <person name="Nishizawa T."/>
            <person name="Ohta H."/>
        </authorList>
    </citation>
    <scope>NUCLEOTIDE SEQUENCE [LARGE SCALE GENOMIC DNA]</scope>
    <source>
        <strain evidence="7 8">DSM 16289</strain>
    </source>
</reference>
<evidence type="ECO:0000259" key="6">
    <source>
        <dbReference type="Pfam" id="PF08281"/>
    </source>
</evidence>
<dbReference type="KEGG" id="sami:SAMIE_1014520"/>
<evidence type="ECO:0000259" key="5">
    <source>
        <dbReference type="Pfam" id="PF04542"/>
    </source>
</evidence>
<dbReference type="SUPFAM" id="SSF88659">
    <property type="entry name" value="Sigma3 and sigma4 domains of RNA polymerase sigma factors"/>
    <property type="match status" value="1"/>
</dbReference>
<dbReference type="NCBIfam" id="TIGR02937">
    <property type="entry name" value="sigma70-ECF"/>
    <property type="match status" value="1"/>
</dbReference>
<dbReference type="InterPro" id="IPR014284">
    <property type="entry name" value="RNA_pol_sigma-70_dom"/>
</dbReference>
<sequence length="215" mass="24340">MLDAAVMPDGLEQRRGHGNRLPIAKTVRAVLWQGRQSFQLDHMTGMATGLSAIFMGNRPALLRFLRARGAGEDAEDLLQDMWMKLEAKDLGPVADPLPYLYRMANNLMLDRYRSSTRRERREQDWAEGAGGVMADPSEDIGIDERLILNERLDQARGVLRGLGPRVEMVFRRFRIEGVGQKAIAEELGVSLTTVEKDLQKAYRAMIALRQTWDTE</sequence>
<dbReference type="InterPro" id="IPR039425">
    <property type="entry name" value="RNA_pol_sigma-70-like"/>
</dbReference>
<accession>A0A494W178</accession>
<name>A0A494W178_9SPHN</name>
<dbReference type="Pfam" id="PF08281">
    <property type="entry name" value="Sigma70_r4_2"/>
    <property type="match status" value="1"/>
</dbReference>
<gene>
    <name evidence="7" type="ORF">SAMIE_1014520</name>
</gene>
<keyword evidence="8" id="KW-1185">Reference proteome</keyword>
<dbReference type="InterPro" id="IPR013325">
    <property type="entry name" value="RNA_pol_sigma_r2"/>
</dbReference>
<dbReference type="InterPro" id="IPR036388">
    <property type="entry name" value="WH-like_DNA-bd_sf"/>
</dbReference>
<dbReference type="Gene3D" id="1.10.1740.10">
    <property type="match status" value="1"/>
</dbReference>
<evidence type="ECO:0000256" key="3">
    <source>
        <dbReference type="ARBA" id="ARBA00023082"/>
    </source>
</evidence>
<evidence type="ECO:0000256" key="2">
    <source>
        <dbReference type="ARBA" id="ARBA00023015"/>
    </source>
</evidence>
<dbReference type="Proteomes" id="UP000279959">
    <property type="component" value="Chromosome"/>
</dbReference>
<feature type="domain" description="RNA polymerase sigma factor 70 region 4 type 2" evidence="6">
    <location>
        <begin position="157"/>
        <end position="205"/>
    </location>
</feature>
<dbReference type="Gene3D" id="1.10.10.10">
    <property type="entry name" value="Winged helix-like DNA-binding domain superfamily/Winged helix DNA-binding domain"/>
    <property type="match status" value="1"/>
</dbReference>
<dbReference type="InterPro" id="IPR007627">
    <property type="entry name" value="RNA_pol_sigma70_r2"/>
</dbReference>
<evidence type="ECO:0000256" key="1">
    <source>
        <dbReference type="ARBA" id="ARBA00010641"/>
    </source>
</evidence>
<dbReference type="PANTHER" id="PTHR43133">
    <property type="entry name" value="RNA POLYMERASE ECF-TYPE SIGMA FACTO"/>
    <property type="match status" value="1"/>
</dbReference>
<dbReference type="SUPFAM" id="SSF88946">
    <property type="entry name" value="Sigma2 domain of RNA polymerase sigma factors"/>
    <property type="match status" value="1"/>
</dbReference>
<dbReference type="GO" id="GO:0006352">
    <property type="term" value="P:DNA-templated transcription initiation"/>
    <property type="evidence" value="ECO:0007669"/>
    <property type="project" value="InterPro"/>
</dbReference>
<feature type="domain" description="RNA polymerase sigma-70 region 2" evidence="5">
    <location>
        <begin position="55"/>
        <end position="117"/>
    </location>
</feature>
<keyword evidence="2" id="KW-0805">Transcription regulation</keyword>
<dbReference type="PANTHER" id="PTHR43133:SF63">
    <property type="entry name" value="RNA POLYMERASE SIGMA FACTOR FECI-RELATED"/>
    <property type="match status" value="1"/>
</dbReference>
<evidence type="ECO:0000313" key="7">
    <source>
        <dbReference type="EMBL" id="BBD97951.1"/>
    </source>
</evidence>
<dbReference type="AlphaFoldDB" id="A0A494W178"/>
<dbReference type="Pfam" id="PF04542">
    <property type="entry name" value="Sigma70_r2"/>
    <property type="match status" value="1"/>
</dbReference>
<dbReference type="GO" id="GO:0016987">
    <property type="term" value="F:sigma factor activity"/>
    <property type="evidence" value="ECO:0007669"/>
    <property type="project" value="UniProtKB-KW"/>
</dbReference>
<comment type="similarity">
    <text evidence="1">Belongs to the sigma-70 factor family. ECF subfamily.</text>
</comment>
<proteinExistence type="inferred from homology"/>
<protein>
    <submittedName>
        <fullName evidence="7">RNA polymerase sigma factor</fullName>
    </submittedName>
</protein>